<evidence type="ECO:0000313" key="8">
    <source>
        <dbReference type="Proteomes" id="UP000515847"/>
    </source>
</evidence>
<dbReference type="Pfam" id="PF22740">
    <property type="entry name" value="PapZ_C"/>
    <property type="match status" value="1"/>
</dbReference>
<protein>
    <submittedName>
        <fullName evidence="7">RNase adapter RapZ</fullName>
    </submittedName>
</protein>
<feature type="binding site" evidence="4">
    <location>
        <begin position="14"/>
        <end position="21"/>
    </location>
    <ligand>
        <name>ATP</name>
        <dbReference type="ChEBI" id="CHEBI:30616"/>
    </ligand>
</feature>
<name>A0A7G6E465_THEFR</name>
<evidence type="ECO:0000256" key="3">
    <source>
        <dbReference type="ARBA" id="ARBA00023134"/>
    </source>
</evidence>
<dbReference type="NCBIfam" id="NF003828">
    <property type="entry name" value="PRK05416.1"/>
    <property type="match status" value="1"/>
</dbReference>
<dbReference type="EMBL" id="CP045798">
    <property type="protein sequence ID" value="QNB46869.1"/>
    <property type="molecule type" value="Genomic_DNA"/>
</dbReference>
<dbReference type="PANTHER" id="PTHR30448:SF0">
    <property type="entry name" value="RNASE ADAPTER PROTEIN RAPZ"/>
    <property type="match status" value="1"/>
</dbReference>
<dbReference type="Proteomes" id="UP000515847">
    <property type="component" value="Chromosome"/>
</dbReference>
<keyword evidence="1 4" id="KW-0547">Nucleotide-binding</keyword>
<dbReference type="InterPro" id="IPR053930">
    <property type="entry name" value="RapZ-like_N"/>
</dbReference>
<organism evidence="7 8">
    <name type="scientific">Thermanaerosceptrum fracticalcis</name>
    <dbReference type="NCBI Taxonomy" id="1712410"/>
    <lineage>
        <taxon>Bacteria</taxon>
        <taxon>Bacillati</taxon>
        <taxon>Bacillota</taxon>
        <taxon>Clostridia</taxon>
        <taxon>Eubacteriales</taxon>
        <taxon>Peptococcaceae</taxon>
        <taxon>Thermanaerosceptrum</taxon>
    </lineage>
</organism>
<keyword evidence="2 4" id="KW-0067">ATP-binding</keyword>
<dbReference type="Gene3D" id="3.40.50.300">
    <property type="entry name" value="P-loop containing nucleotide triphosphate hydrolases"/>
    <property type="match status" value="1"/>
</dbReference>
<dbReference type="PANTHER" id="PTHR30448">
    <property type="entry name" value="RNASE ADAPTER PROTEIN RAPZ"/>
    <property type="match status" value="1"/>
</dbReference>
<evidence type="ECO:0000256" key="2">
    <source>
        <dbReference type="ARBA" id="ARBA00022840"/>
    </source>
</evidence>
<dbReference type="SUPFAM" id="SSF52540">
    <property type="entry name" value="P-loop containing nucleoside triphosphate hydrolases"/>
    <property type="match status" value="1"/>
</dbReference>
<evidence type="ECO:0000313" key="7">
    <source>
        <dbReference type="EMBL" id="QNB46869.1"/>
    </source>
</evidence>
<proteinExistence type="inferred from homology"/>
<feature type="domain" description="RapZ-like N-terminal" evidence="5">
    <location>
        <begin position="9"/>
        <end position="159"/>
    </location>
</feature>
<dbReference type="GO" id="GO:0005524">
    <property type="term" value="F:ATP binding"/>
    <property type="evidence" value="ECO:0007669"/>
    <property type="project" value="UniProtKB-UniRule"/>
</dbReference>
<gene>
    <name evidence="7" type="primary">rapZ</name>
    <name evidence="7" type="ORF">BR63_11450</name>
</gene>
<evidence type="ECO:0000256" key="4">
    <source>
        <dbReference type="HAMAP-Rule" id="MF_00636"/>
    </source>
</evidence>
<keyword evidence="3 4" id="KW-0342">GTP-binding</keyword>
<sequence length="298" mass="33960">MDQNKEFSFVIITGLSGAGKTLAVWSLEDLGFFCVDNLPPALIPKFAELCQQAEGRINKVALVIDIRGRRFFDDLFQALDELKKQGYPYEILFLEASTEVLVKRFKETRRRHPLSSQGRLLEDILVERERLEEVRGIANKIIDTSELSPTQLKNQIIELYGPGNEKVRLHITVMSFGYKYGIPLDSDLLIDVRFLPNPYYQKDLQLKTGCDPEVQEYVFKSLLATEFLNKYHDLLNFLLPHYVSEGKTHLVIAVGCTGGKHRSVAIANRLGEALAQKDYQVTVRHRDLYKKGAGEEPT</sequence>
<dbReference type="AlphaFoldDB" id="A0A7G6E465"/>
<evidence type="ECO:0000259" key="5">
    <source>
        <dbReference type="Pfam" id="PF03668"/>
    </source>
</evidence>
<dbReference type="GO" id="GO:0005525">
    <property type="term" value="F:GTP binding"/>
    <property type="evidence" value="ECO:0007669"/>
    <property type="project" value="UniProtKB-UniRule"/>
</dbReference>
<evidence type="ECO:0000256" key="1">
    <source>
        <dbReference type="ARBA" id="ARBA00022741"/>
    </source>
</evidence>
<evidence type="ECO:0000259" key="6">
    <source>
        <dbReference type="Pfam" id="PF22740"/>
    </source>
</evidence>
<dbReference type="KEGG" id="tfr:BR63_11450"/>
<dbReference type="Pfam" id="PF03668">
    <property type="entry name" value="RapZ-like_N"/>
    <property type="match status" value="1"/>
</dbReference>
<dbReference type="InterPro" id="IPR005337">
    <property type="entry name" value="RapZ-like"/>
</dbReference>
<dbReference type="HAMAP" id="MF_00636">
    <property type="entry name" value="RapZ_like"/>
    <property type="match status" value="1"/>
</dbReference>
<dbReference type="OrthoDB" id="9784461at2"/>
<dbReference type="PIRSF" id="PIRSF005052">
    <property type="entry name" value="P-loopkin"/>
    <property type="match status" value="1"/>
</dbReference>
<keyword evidence="8" id="KW-1185">Reference proteome</keyword>
<accession>A0A7G6E465</accession>
<dbReference type="InterPro" id="IPR053931">
    <property type="entry name" value="RapZ_C"/>
</dbReference>
<feature type="domain" description="RapZ C-terminal" evidence="6">
    <location>
        <begin position="170"/>
        <end position="288"/>
    </location>
</feature>
<feature type="binding site" evidence="4">
    <location>
        <begin position="65"/>
        <end position="68"/>
    </location>
    <ligand>
        <name>GTP</name>
        <dbReference type="ChEBI" id="CHEBI:37565"/>
    </ligand>
</feature>
<dbReference type="RefSeq" id="WP_034420314.1">
    <property type="nucleotide sequence ID" value="NZ_CP045798.1"/>
</dbReference>
<reference evidence="7 8" key="1">
    <citation type="journal article" date="2019" name="Front. Microbiol.">
        <title>Thermoanaerosceptrum fracticalcis gen. nov. sp. nov., a Novel Fumarate-Fermenting Microorganism From a Deep Fractured Carbonate Aquifer of the US Great Basin.</title>
        <authorList>
            <person name="Hamilton-Brehm S.D."/>
            <person name="Stewart L.E."/>
            <person name="Zavarin M."/>
            <person name="Caldwell M."/>
            <person name="Lawson P.A."/>
            <person name="Onstott T.C."/>
            <person name="Grzymski J."/>
            <person name="Neveux I."/>
            <person name="Lollar B.S."/>
            <person name="Russell C.E."/>
            <person name="Moser D.P."/>
        </authorList>
    </citation>
    <scope>NUCLEOTIDE SEQUENCE [LARGE SCALE GENOMIC DNA]</scope>
    <source>
        <strain evidence="7 8">DRI-13</strain>
    </source>
</reference>
<dbReference type="InterPro" id="IPR027417">
    <property type="entry name" value="P-loop_NTPase"/>
</dbReference>